<evidence type="ECO:0000313" key="2">
    <source>
        <dbReference type="Proteomes" id="UP001169027"/>
    </source>
</evidence>
<dbReference type="EMBL" id="JAUKVY010000008">
    <property type="protein sequence ID" value="MDO1533344.1"/>
    <property type="molecule type" value="Genomic_DNA"/>
</dbReference>
<name>A0ABT8S4Z2_9BURK</name>
<protein>
    <submittedName>
        <fullName evidence="1">Uncharacterized protein</fullName>
    </submittedName>
</protein>
<accession>A0ABT8S4Z2</accession>
<dbReference type="RefSeq" id="WP_286533089.1">
    <property type="nucleotide sequence ID" value="NZ_JAUJZH010000008.1"/>
</dbReference>
<sequence>MYLLHRLAAEELPVAVAGGADIDALRVLSMAGHVKAAIPKPMRTLDGYAQPPAMVNEITSLGRTMLRRFPMR</sequence>
<evidence type="ECO:0000313" key="1">
    <source>
        <dbReference type="EMBL" id="MDO1533344.1"/>
    </source>
</evidence>
<organism evidence="1 2">
    <name type="scientific">Variovorax ginsengisoli</name>
    <dbReference type="NCBI Taxonomy" id="363844"/>
    <lineage>
        <taxon>Bacteria</taxon>
        <taxon>Pseudomonadati</taxon>
        <taxon>Pseudomonadota</taxon>
        <taxon>Betaproteobacteria</taxon>
        <taxon>Burkholderiales</taxon>
        <taxon>Comamonadaceae</taxon>
        <taxon>Variovorax</taxon>
    </lineage>
</organism>
<reference evidence="1" key="1">
    <citation type="submission" date="2023-06" db="EMBL/GenBank/DDBJ databases">
        <authorList>
            <person name="Jiang Y."/>
            <person name="Liu Q."/>
        </authorList>
    </citation>
    <scope>NUCLEOTIDE SEQUENCE</scope>
    <source>
        <strain evidence="1">CGMCC 1.12090</strain>
    </source>
</reference>
<proteinExistence type="predicted"/>
<dbReference type="Proteomes" id="UP001169027">
    <property type="component" value="Unassembled WGS sequence"/>
</dbReference>
<gene>
    <name evidence="1" type="ORF">Q2T77_13675</name>
</gene>
<keyword evidence="2" id="KW-1185">Reference proteome</keyword>
<comment type="caution">
    <text evidence="1">The sequence shown here is derived from an EMBL/GenBank/DDBJ whole genome shotgun (WGS) entry which is preliminary data.</text>
</comment>